<keyword evidence="2" id="KW-1185">Reference proteome</keyword>
<dbReference type="Proteomes" id="UP001172217">
    <property type="component" value="Unassembled WGS sequence"/>
</dbReference>
<comment type="caution">
    <text evidence="1">The sequence shown here is derived from an EMBL/GenBank/DDBJ whole genome shotgun (WGS) entry which is preliminary data.</text>
</comment>
<organism evidence="1 2">
    <name type="scientific">Burkholderia orbicola</name>
    <dbReference type="NCBI Taxonomy" id="2978683"/>
    <lineage>
        <taxon>Bacteria</taxon>
        <taxon>Pseudomonadati</taxon>
        <taxon>Pseudomonadota</taxon>
        <taxon>Betaproteobacteria</taxon>
        <taxon>Burkholderiales</taxon>
        <taxon>Burkholderiaceae</taxon>
        <taxon>Burkholderia</taxon>
        <taxon>Burkholderia cepacia complex</taxon>
    </lineage>
</organism>
<evidence type="ECO:0000313" key="2">
    <source>
        <dbReference type="Proteomes" id="UP001172217"/>
    </source>
</evidence>
<accession>A0ABT8NY59</accession>
<name>A0ABT8NY59_9BURK</name>
<gene>
    <name evidence="1" type="ORF">QZM70_25875</name>
</gene>
<proteinExistence type="predicted"/>
<dbReference type="EMBL" id="JAUJQL010000014">
    <property type="protein sequence ID" value="MDN7526373.1"/>
    <property type="molecule type" value="Genomic_DNA"/>
</dbReference>
<protein>
    <submittedName>
        <fullName evidence="1">Uncharacterized protein</fullName>
    </submittedName>
</protein>
<sequence length="138" mass="14598">MLDRALAIEHPVQQIAEVVVKARLPQSHADCFTVGLHGLRIAAERAKRKCKVCQKGSRAANAQRGAYVVHGVAVVSTQIACNTPHVQCIRMARLTREHRAEQGFGACGVAGLQMPHGGLEMRGAPAALTGGASGKSNR</sequence>
<reference evidence="1" key="1">
    <citation type="submission" date="2023-07" db="EMBL/GenBank/DDBJ databases">
        <title>A collection of bacterial strains from the Burkholderia cepacia Research Laboratory and Repository.</title>
        <authorList>
            <person name="Lipuma J."/>
            <person name="Spilker T."/>
            <person name="Caverly L."/>
        </authorList>
    </citation>
    <scope>NUCLEOTIDE SEQUENCE</scope>
    <source>
        <strain evidence="1">AU45194</strain>
    </source>
</reference>
<evidence type="ECO:0000313" key="1">
    <source>
        <dbReference type="EMBL" id="MDN7526373.1"/>
    </source>
</evidence>